<protein>
    <submittedName>
        <fullName evidence="1">Uncharacterized protein</fullName>
    </submittedName>
</protein>
<sequence length="161" mass="17046">MSNLISLVSFHPFRVVQNCREAAFGDIAALFARTTRHIAGAGDTEMQDNCAGTVKVLAQYIIFPKVLKAIHAVNPPVSIASGKVSMKASKSGWNSLFQKLRSFAIISGALVWNAAASGNRGSARAAPPSYNDLKIANAKTGESGITVNARRLTIAICSDAR</sequence>
<evidence type="ECO:0000313" key="1">
    <source>
        <dbReference type="EMBL" id="TEB37802.1"/>
    </source>
</evidence>
<proteinExistence type="predicted"/>
<dbReference type="Proteomes" id="UP000298030">
    <property type="component" value="Unassembled WGS sequence"/>
</dbReference>
<gene>
    <name evidence="1" type="ORF">FA13DRAFT_1785696</name>
</gene>
<name>A0A4Y7TW10_COPMI</name>
<dbReference type="AlphaFoldDB" id="A0A4Y7TW10"/>
<comment type="caution">
    <text evidence="1">The sequence shown here is derived from an EMBL/GenBank/DDBJ whole genome shotgun (WGS) entry which is preliminary data.</text>
</comment>
<reference evidence="1 2" key="1">
    <citation type="journal article" date="2019" name="Nat. Ecol. Evol.">
        <title>Megaphylogeny resolves global patterns of mushroom evolution.</title>
        <authorList>
            <person name="Varga T."/>
            <person name="Krizsan K."/>
            <person name="Foldi C."/>
            <person name="Dima B."/>
            <person name="Sanchez-Garcia M."/>
            <person name="Sanchez-Ramirez S."/>
            <person name="Szollosi G.J."/>
            <person name="Szarkandi J.G."/>
            <person name="Papp V."/>
            <person name="Albert L."/>
            <person name="Andreopoulos W."/>
            <person name="Angelini C."/>
            <person name="Antonin V."/>
            <person name="Barry K.W."/>
            <person name="Bougher N.L."/>
            <person name="Buchanan P."/>
            <person name="Buyck B."/>
            <person name="Bense V."/>
            <person name="Catcheside P."/>
            <person name="Chovatia M."/>
            <person name="Cooper J."/>
            <person name="Damon W."/>
            <person name="Desjardin D."/>
            <person name="Finy P."/>
            <person name="Geml J."/>
            <person name="Haridas S."/>
            <person name="Hughes K."/>
            <person name="Justo A."/>
            <person name="Karasinski D."/>
            <person name="Kautmanova I."/>
            <person name="Kiss B."/>
            <person name="Kocsube S."/>
            <person name="Kotiranta H."/>
            <person name="LaButti K.M."/>
            <person name="Lechner B.E."/>
            <person name="Liimatainen K."/>
            <person name="Lipzen A."/>
            <person name="Lukacs Z."/>
            <person name="Mihaltcheva S."/>
            <person name="Morgado L.N."/>
            <person name="Niskanen T."/>
            <person name="Noordeloos M.E."/>
            <person name="Ohm R.A."/>
            <person name="Ortiz-Santana B."/>
            <person name="Ovrebo C."/>
            <person name="Racz N."/>
            <person name="Riley R."/>
            <person name="Savchenko A."/>
            <person name="Shiryaev A."/>
            <person name="Soop K."/>
            <person name="Spirin V."/>
            <person name="Szebenyi C."/>
            <person name="Tomsovsky M."/>
            <person name="Tulloss R.E."/>
            <person name="Uehling J."/>
            <person name="Grigoriev I.V."/>
            <person name="Vagvolgyi C."/>
            <person name="Papp T."/>
            <person name="Martin F.M."/>
            <person name="Miettinen O."/>
            <person name="Hibbett D.S."/>
            <person name="Nagy L.G."/>
        </authorList>
    </citation>
    <scope>NUCLEOTIDE SEQUENCE [LARGE SCALE GENOMIC DNA]</scope>
    <source>
        <strain evidence="1 2">FP101781</strain>
    </source>
</reference>
<evidence type="ECO:0000313" key="2">
    <source>
        <dbReference type="Proteomes" id="UP000298030"/>
    </source>
</evidence>
<dbReference type="EMBL" id="QPFP01000003">
    <property type="protein sequence ID" value="TEB37802.1"/>
    <property type="molecule type" value="Genomic_DNA"/>
</dbReference>
<keyword evidence="2" id="KW-1185">Reference proteome</keyword>
<organism evidence="1 2">
    <name type="scientific">Coprinellus micaceus</name>
    <name type="common">Glistening ink-cap mushroom</name>
    <name type="synonym">Coprinus micaceus</name>
    <dbReference type="NCBI Taxonomy" id="71717"/>
    <lineage>
        <taxon>Eukaryota</taxon>
        <taxon>Fungi</taxon>
        <taxon>Dikarya</taxon>
        <taxon>Basidiomycota</taxon>
        <taxon>Agaricomycotina</taxon>
        <taxon>Agaricomycetes</taxon>
        <taxon>Agaricomycetidae</taxon>
        <taxon>Agaricales</taxon>
        <taxon>Agaricineae</taxon>
        <taxon>Psathyrellaceae</taxon>
        <taxon>Coprinellus</taxon>
    </lineage>
</organism>
<accession>A0A4Y7TW10</accession>